<feature type="domain" description="C2H2-type" evidence="13">
    <location>
        <begin position="505"/>
        <end position="532"/>
    </location>
</feature>
<feature type="domain" description="C2H2-type" evidence="13">
    <location>
        <begin position="393"/>
        <end position="420"/>
    </location>
</feature>
<organism evidence="15">
    <name type="scientific">Marmota monax</name>
    <name type="common">Woodchuck</name>
    <dbReference type="NCBI Taxonomy" id="9995"/>
    <lineage>
        <taxon>Eukaryota</taxon>
        <taxon>Metazoa</taxon>
        <taxon>Chordata</taxon>
        <taxon>Craniata</taxon>
        <taxon>Vertebrata</taxon>
        <taxon>Euteleostomi</taxon>
        <taxon>Mammalia</taxon>
        <taxon>Eutheria</taxon>
        <taxon>Euarchontoglires</taxon>
        <taxon>Glires</taxon>
        <taxon>Rodentia</taxon>
        <taxon>Sciuromorpha</taxon>
        <taxon>Sciuridae</taxon>
        <taxon>Xerinae</taxon>
        <taxon>Marmotini</taxon>
        <taxon>Marmota</taxon>
    </lineage>
</organism>
<keyword evidence="9" id="KW-0804">Transcription</keyword>
<evidence type="ECO:0000256" key="5">
    <source>
        <dbReference type="ARBA" id="ARBA00022771"/>
    </source>
</evidence>
<keyword evidence="4" id="KW-0677">Repeat</keyword>
<dbReference type="InterPro" id="IPR013087">
    <property type="entry name" value="Znf_C2H2_type"/>
</dbReference>
<dbReference type="InterPro" id="IPR036051">
    <property type="entry name" value="KRAB_dom_sf"/>
</dbReference>
<evidence type="ECO:0000256" key="7">
    <source>
        <dbReference type="ARBA" id="ARBA00023015"/>
    </source>
</evidence>
<feature type="domain" description="C2H2-type" evidence="13">
    <location>
        <begin position="477"/>
        <end position="504"/>
    </location>
</feature>
<dbReference type="GO" id="GO:0005634">
    <property type="term" value="C:nucleus"/>
    <property type="evidence" value="ECO:0007669"/>
    <property type="project" value="UniProtKB-SubCell"/>
</dbReference>
<feature type="domain" description="C2H2-type" evidence="13">
    <location>
        <begin position="365"/>
        <end position="392"/>
    </location>
</feature>
<feature type="domain" description="C2H2-type" evidence="13">
    <location>
        <begin position="257"/>
        <end position="284"/>
    </location>
</feature>
<dbReference type="FunFam" id="3.30.160.60:FF:001498">
    <property type="entry name" value="Zinc finger protein 404"/>
    <property type="match status" value="1"/>
</dbReference>
<feature type="region of interest" description="Disordered" evidence="12">
    <location>
        <begin position="120"/>
        <end position="182"/>
    </location>
</feature>
<dbReference type="InterPro" id="IPR050826">
    <property type="entry name" value="Krueppel_C2H2_ZnFinger"/>
</dbReference>
<proteinExistence type="inferred from homology"/>
<reference evidence="15" key="1">
    <citation type="submission" date="2019-04" db="EMBL/GenBank/DDBJ databases">
        <authorList>
            <person name="Alioto T."/>
            <person name="Alioto T."/>
        </authorList>
    </citation>
    <scope>NUCLEOTIDE SEQUENCE [LARGE SCALE GENOMIC DNA]</scope>
</reference>
<dbReference type="InterPro" id="IPR036236">
    <property type="entry name" value="Znf_C2H2_sf"/>
</dbReference>
<dbReference type="PROSITE" id="PS00028">
    <property type="entry name" value="ZINC_FINGER_C2H2_1"/>
    <property type="match status" value="7"/>
</dbReference>
<dbReference type="Pfam" id="PF00096">
    <property type="entry name" value="zf-C2H2"/>
    <property type="match status" value="6"/>
</dbReference>
<feature type="domain" description="C2H2-type" evidence="13">
    <location>
        <begin position="421"/>
        <end position="448"/>
    </location>
</feature>
<accession>A0A5E4ADX7</accession>
<dbReference type="GO" id="GO:0003677">
    <property type="term" value="F:DNA binding"/>
    <property type="evidence" value="ECO:0007669"/>
    <property type="project" value="UniProtKB-KW"/>
</dbReference>
<gene>
    <name evidence="15" type="ORF">MONAX_5E043854</name>
</gene>
<keyword evidence="5 11" id="KW-0863">Zinc-finger</keyword>
<feature type="compositionally biased region" description="Basic and acidic residues" evidence="12">
    <location>
        <begin position="147"/>
        <end position="164"/>
    </location>
</feature>
<dbReference type="SMART" id="SM00355">
    <property type="entry name" value="ZnF_C2H2"/>
    <property type="match status" value="8"/>
</dbReference>
<dbReference type="Gene3D" id="6.10.140.140">
    <property type="match status" value="1"/>
</dbReference>
<evidence type="ECO:0000256" key="6">
    <source>
        <dbReference type="ARBA" id="ARBA00022833"/>
    </source>
</evidence>
<evidence type="ECO:0000259" key="14">
    <source>
        <dbReference type="PROSITE" id="PS50805"/>
    </source>
</evidence>
<name>A0A5E4ADX7_MARMO</name>
<dbReference type="EMBL" id="CABDUW010000041">
    <property type="protein sequence ID" value="VTJ54772.1"/>
    <property type="molecule type" value="Genomic_DNA"/>
</dbReference>
<feature type="domain" description="KRAB" evidence="14">
    <location>
        <begin position="15"/>
        <end position="86"/>
    </location>
</feature>
<dbReference type="SUPFAM" id="SSF57667">
    <property type="entry name" value="beta-beta-alpha zinc fingers"/>
    <property type="match status" value="5"/>
</dbReference>
<dbReference type="PANTHER" id="PTHR24377">
    <property type="entry name" value="IP01015P-RELATED"/>
    <property type="match status" value="1"/>
</dbReference>
<feature type="compositionally biased region" description="Basic and acidic residues" evidence="12">
    <location>
        <begin position="120"/>
        <end position="130"/>
    </location>
</feature>
<keyword evidence="3" id="KW-0479">Metal-binding</keyword>
<evidence type="ECO:0000256" key="2">
    <source>
        <dbReference type="ARBA" id="ARBA00006991"/>
    </source>
</evidence>
<dbReference type="GO" id="GO:0006355">
    <property type="term" value="P:regulation of DNA-templated transcription"/>
    <property type="evidence" value="ECO:0007669"/>
    <property type="project" value="InterPro"/>
</dbReference>
<evidence type="ECO:0000256" key="11">
    <source>
        <dbReference type="PROSITE-ProRule" id="PRU00042"/>
    </source>
</evidence>
<keyword evidence="6" id="KW-0862">Zinc</keyword>
<feature type="compositionally biased region" description="Basic and acidic residues" evidence="12">
    <location>
        <begin position="172"/>
        <end position="182"/>
    </location>
</feature>
<evidence type="ECO:0000256" key="8">
    <source>
        <dbReference type="ARBA" id="ARBA00023125"/>
    </source>
</evidence>
<evidence type="ECO:0000259" key="13">
    <source>
        <dbReference type="PROSITE" id="PS50157"/>
    </source>
</evidence>
<keyword evidence="7" id="KW-0805">Transcription regulation</keyword>
<comment type="subcellular location">
    <subcellularLocation>
        <location evidence="1">Nucleus</location>
    </subcellularLocation>
</comment>
<evidence type="ECO:0000256" key="3">
    <source>
        <dbReference type="ARBA" id="ARBA00022723"/>
    </source>
</evidence>
<feature type="domain" description="C2H2-type" evidence="13">
    <location>
        <begin position="533"/>
        <end position="556"/>
    </location>
</feature>
<comment type="caution">
    <text evidence="15">The sequence shown here is derived from an EMBL/GenBank/DDBJ whole genome shotgun (WGS) entry which is preliminary data.</text>
</comment>
<evidence type="ECO:0000256" key="9">
    <source>
        <dbReference type="ARBA" id="ARBA00023163"/>
    </source>
</evidence>
<feature type="domain" description="C2H2-type" evidence="13">
    <location>
        <begin position="335"/>
        <end position="364"/>
    </location>
</feature>
<feature type="domain" description="C2H2-type" evidence="13">
    <location>
        <begin position="449"/>
        <end position="476"/>
    </location>
</feature>
<dbReference type="PROSITE" id="PS50157">
    <property type="entry name" value="ZINC_FINGER_C2H2_2"/>
    <property type="match status" value="9"/>
</dbReference>
<dbReference type="AlphaFoldDB" id="A0A5E4ADX7"/>
<keyword evidence="8" id="KW-0238">DNA-binding</keyword>
<dbReference type="CDD" id="cd07765">
    <property type="entry name" value="KRAB_A-box"/>
    <property type="match status" value="1"/>
</dbReference>
<evidence type="ECO:0000256" key="10">
    <source>
        <dbReference type="ARBA" id="ARBA00023242"/>
    </source>
</evidence>
<sequence>MLKTCERNFPLQCPVSFEDVSVDFTWEEWKALDDSQRNLYKDVMLETCSSLVSLGHSIIKPERIFKLDRGSGPWMAKEAPHQHLPDVHKVNDQVGASQDHQMKHPWQVVTANGSRSIEERCESRRTHEVNPLHIPALTAQSGSSSRTKSEDLHGWKNELLHSEQGEIQAGERPNDPKATRKPLRRAEHTSLETQVQSVQSHCQHYGQRRALTMRTVLSTQKRFHMENSASSGHECVRHLGKALPIAQGLSQVKEKSFDSDVCGETFCKASDLTEHKTIHSGRQHNECSGRDRPVIKRLCLLDHQRADSSCGHDESEDVSQKTQVSMRQGIHGGEQPCGAFESEQSFNQKEKLKRHQRTHTGEKPHACKECGKMFNYKSQLTAHQRTHTCDKPHACEECGKTFSCKSQLTAHQRTHTGDKPYACEECGKTFNQKSNLRVHQRTHTGEKPYRCSVCGKTFYCKSHLTRHQGIHSGKKPYECKECSKSFYCKPHLTVHQRVHTGDKPYTCEECGKTFNQNSNLRVHQRTHTGEKPFECDVCQKAFYHKSHLQRHRGTHR</sequence>
<protein>
    <recommendedName>
        <fullName evidence="16">KRAB domain-containing protein</fullName>
    </recommendedName>
</protein>
<evidence type="ECO:0000313" key="15">
    <source>
        <dbReference type="EMBL" id="VTJ54772.1"/>
    </source>
</evidence>
<dbReference type="SUPFAM" id="SSF109640">
    <property type="entry name" value="KRAB domain (Kruppel-associated box)"/>
    <property type="match status" value="1"/>
</dbReference>
<dbReference type="InterPro" id="IPR001909">
    <property type="entry name" value="KRAB"/>
</dbReference>
<dbReference type="PROSITE" id="PS50805">
    <property type="entry name" value="KRAB"/>
    <property type="match status" value="1"/>
</dbReference>
<comment type="similarity">
    <text evidence="2">Belongs to the krueppel C2H2-type zinc-finger protein family.</text>
</comment>
<evidence type="ECO:0008006" key="16">
    <source>
        <dbReference type="Google" id="ProtNLM"/>
    </source>
</evidence>
<keyword evidence="10" id="KW-0539">Nucleus</keyword>
<dbReference type="FunFam" id="3.30.160.60:FF:000295">
    <property type="entry name" value="zinc finger protein 19"/>
    <property type="match status" value="1"/>
</dbReference>
<dbReference type="FunFam" id="3.30.160.60:FF:000003">
    <property type="entry name" value="Zinc finger protein 3 homolog"/>
    <property type="match status" value="1"/>
</dbReference>
<dbReference type="GO" id="GO:0008270">
    <property type="term" value="F:zinc ion binding"/>
    <property type="evidence" value="ECO:0007669"/>
    <property type="project" value="UniProtKB-KW"/>
</dbReference>
<dbReference type="Gene3D" id="3.30.160.60">
    <property type="entry name" value="Classic Zinc Finger"/>
    <property type="match status" value="8"/>
</dbReference>
<dbReference type="Pfam" id="PF01352">
    <property type="entry name" value="KRAB"/>
    <property type="match status" value="1"/>
</dbReference>
<dbReference type="FunFam" id="3.30.160.60:FF:000185">
    <property type="entry name" value="zinc finger protein 319"/>
    <property type="match status" value="1"/>
</dbReference>
<evidence type="ECO:0000256" key="1">
    <source>
        <dbReference type="ARBA" id="ARBA00004123"/>
    </source>
</evidence>
<evidence type="ECO:0000256" key="4">
    <source>
        <dbReference type="ARBA" id="ARBA00022737"/>
    </source>
</evidence>
<dbReference type="FunFam" id="3.30.160.60:FF:002343">
    <property type="entry name" value="Zinc finger protein 33A"/>
    <property type="match status" value="4"/>
</dbReference>
<evidence type="ECO:0000256" key="12">
    <source>
        <dbReference type="SAM" id="MobiDB-lite"/>
    </source>
</evidence>
<dbReference type="SMART" id="SM00349">
    <property type="entry name" value="KRAB"/>
    <property type="match status" value="1"/>
</dbReference>